<evidence type="ECO:0000256" key="1">
    <source>
        <dbReference type="SAM" id="MobiDB-lite"/>
    </source>
</evidence>
<dbReference type="OrthoDB" id="4869959at2759"/>
<sequence length="168" mass="18935">MKIRRRFFKKDARYIALQELNGEGKYRRERASLDLSSLESDTDTPSLKKRLSIVFTRRPSSRLSLTSTTQWKRASISRAVTATRDALAGMPLYRRDSHYSSSRYSDDSDADDDDEEVDEPVQRTASAGAVEGIKKRTSWVQSWMATPAPEFGCTFTIAHSTLFVGVSA</sequence>
<dbReference type="EMBL" id="AZHB01000003">
    <property type="protein sequence ID" value="OAA71362.1"/>
    <property type="molecule type" value="Genomic_DNA"/>
</dbReference>
<feature type="compositionally biased region" description="Acidic residues" evidence="1">
    <location>
        <begin position="107"/>
        <end position="119"/>
    </location>
</feature>
<dbReference type="GeneID" id="30018205"/>
<organism evidence="2 3">
    <name type="scientific">Cordyceps fumosorosea (strain ARSEF 2679)</name>
    <name type="common">Isaria fumosorosea</name>
    <dbReference type="NCBI Taxonomy" id="1081104"/>
    <lineage>
        <taxon>Eukaryota</taxon>
        <taxon>Fungi</taxon>
        <taxon>Dikarya</taxon>
        <taxon>Ascomycota</taxon>
        <taxon>Pezizomycotina</taxon>
        <taxon>Sordariomycetes</taxon>
        <taxon>Hypocreomycetidae</taxon>
        <taxon>Hypocreales</taxon>
        <taxon>Cordycipitaceae</taxon>
        <taxon>Cordyceps</taxon>
    </lineage>
</organism>
<keyword evidence="3" id="KW-1185">Reference proteome</keyword>
<reference evidence="2 3" key="1">
    <citation type="journal article" date="2016" name="Genome Biol. Evol.">
        <title>Divergent and convergent evolution of fungal pathogenicity.</title>
        <authorList>
            <person name="Shang Y."/>
            <person name="Xiao G."/>
            <person name="Zheng P."/>
            <person name="Cen K."/>
            <person name="Zhan S."/>
            <person name="Wang C."/>
        </authorList>
    </citation>
    <scope>NUCLEOTIDE SEQUENCE [LARGE SCALE GENOMIC DNA]</scope>
    <source>
        <strain evidence="2 3">ARSEF 2679</strain>
    </source>
</reference>
<proteinExistence type="predicted"/>
<gene>
    <name evidence="2" type="ORF">ISF_01913</name>
</gene>
<accession>A0A162JN79</accession>
<evidence type="ECO:0000313" key="3">
    <source>
        <dbReference type="Proteomes" id="UP000076744"/>
    </source>
</evidence>
<dbReference type="RefSeq" id="XP_018707243.1">
    <property type="nucleotide sequence ID" value="XM_018845520.1"/>
</dbReference>
<feature type="region of interest" description="Disordered" evidence="1">
    <location>
        <begin position="97"/>
        <end position="128"/>
    </location>
</feature>
<protein>
    <submittedName>
        <fullName evidence="2">Uncharacterized protein</fullName>
    </submittedName>
</protein>
<name>A0A162JN79_CORFA</name>
<evidence type="ECO:0000313" key="2">
    <source>
        <dbReference type="EMBL" id="OAA71362.1"/>
    </source>
</evidence>
<dbReference type="Proteomes" id="UP000076744">
    <property type="component" value="Unassembled WGS sequence"/>
</dbReference>
<dbReference type="AlphaFoldDB" id="A0A162JN79"/>
<comment type="caution">
    <text evidence="2">The sequence shown here is derived from an EMBL/GenBank/DDBJ whole genome shotgun (WGS) entry which is preliminary data.</text>
</comment>